<organism evidence="2 3">
    <name type="scientific">Eutrema salsugineum</name>
    <name type="common">Saltwater cress</name>
    <name type="synonym">Sisymbrium salsugineum</name>
    <dbReference type="NCBI Taxonomy" id="72664"/>
    <lineage>
        <taxon>Eukaryota</taxon>
        <taxon>Viridiplantae</taxon>
        <taxon>Streptophyta</taxon>
        <taxon>Embryophyta</taxon>
        <taxon>Tracheophyta</taxon>
        <taxon>Spermatophyta</taxon>
        <taxon>Magnoliopsida</taxon>
        <taxon>eudicotyledons</taxon>
        <taxon>Gunneridae</taxon>
        <taxon>Pentapetalae</taxon>
        <taxon>rosids</taxon>
        <taxon>malvids</taxon>
        <taxon>Brassicales</taxon>
        <taxon>Brassicaceae</taxon>
        <taxon>Eutremeae</taxon>
        <taxon>Eutrema</taxon>
    </lineage>
</organism>
<accession>V4LHT7</accession>
<dbReference type="PANTHER" id="PTHR33054">
    <property type="entry name" value="CCHC-TYPE DOMAIN-CONTAINING PROTEIN"/>
    <property type="match status" value="1"/>
</dbReference>
<name>V4LHT7_EUTSA</name>
<proteinExistence type="predicted"/>
<evidence type="ECO:0000313" key="2">
    <source>
        <dbReference type="EMBL" id="ESQ50070.1"/>
    </source>
</evidence>
<keyword evidence="3" id="KW-1185">Reference proteome</keyword>
<dbReference type="eggNOG" id="ENOG502QWP8">
    <property type="taxonomic scope" value="Eukaryota"/>
</dbReference>
<dbReference type="Proteomes" id="UP000030689">
    <property type="component" value="Unassembled WGS sequence"/>
</dbReference>
<feature type="domain" description="DUF7746" evidence="1">
    <location>
        <begin position="1"/>
        <end position="35"/>
    </location>
</feature>
<dbReference type="InterPro" id="IPR056648">
    <property type="entry name" value="DUF7746"/>
</dbReference>
<protein>
    <recommendedName>
        <fullName evidence="1">DUF7746 domain-containing protein</fullName>
    </recommendedName>
</protein>
<dbReference type="KEGG" id="eus:EUTSA_v10002195mg"/>
<dbReference type="PANTHER" id="PTHR33054:SF9">
    <property type="entry name" value="CCHC-TYPE DOMAIN-CONTAINING PROTEIN"/>
    <property type="match status" value="1"/>
</dbReference>
<dbReference type="Pfam" id="PF24925">
    <property type="entry name" value="DUF7746"/>
    <property type="match status" value="1"/>
</dbReference>
<dbReference type="AlphaFoldDB" id="V4LHT7"/>
<reference evidence="2 3" key="1">
    <citation type="journal article" date="2013" name="Front. Plant Sci.">
        <title>The Reference Genome of the Halophytic Plant Eutrema salsugineum.</title>
        <authorList>
            <person name="Yang R."/>
            <person name="Jarvis D.E."/>
            <person name="Chen H."/>
            <person name="Beilstein M.A."/>
            <person name="Grimwood J."/>
            <person name="Jenkins J."/>
            <person name="Shu S."/>
            <person name="Prochnik S."/>
            <person name="Xin M."/>
            <person name="Ma C."/>
            <person name="Schmutz J."/>
            <person name="Wing R.A."/>
            <person name="Mitchell-Olds T."/>
            <person name="Schumaker K.S."/>
            <person name="Wang X."/>
        </authorList>
    </citation>
    <scope>NUCLEOTIDE SEQUENCE [LARGE SCALE GENOMIC DNA]</scope>
</reference>
<evidence type="ECO:0000313" key="3">
    <source>
        <dbReference type="Proteomes" id="UP000030689"/>
    </source>
</evidence>
<sequence length="262" mass="29926">MTMAANAYRTQVGNEDIIVAEVLISGFSGQLKGCITILDNFGNLQQDALATLVIAITLHFIGDPSVLRDKNAELLSNLKCKRLSDFQWYKNTFPTREKKFEIKSAYGELISIVQQEGPKICQDLNLQKHLKWELKEQKPRKHSWQRPQKKFTSKEIPTNKPFYKNLTCHYKKVHISKLCRFNRKIQELGFGEELSSKISNLLLYHSSSSVNDSDSSLFSEKAVQVDELKNSSIGSKSDEKKINVLTKDQEFQIEILNSISNP</sequence>
<evidence type="ECO:0000259" key="1">
    <source>
        <dbReference type="Pfam" id="PF24925"/>
    </source>
</evidence>
<dbReference type="Gramene" id="ESQ50070">
    <property type="protein sequence ID" value="ESQ50070"/>
    <property type="gene ID" value="EUTSA_v10002195mg"/>
</dbReference>
<dbReference type="EMBL" id="KI517398">
    <property type="protein sequence ID" value="ESQ50070.1"/>
    <property type="molecule type" value="Genomic_DNA"/>
</dbReference>
<gene>
    <name evidence="2" type="ORF">EUTSA_v10002195mg</name>
</gene>
<dbReference type="OMA" id="NIGRRAY"/>